<keyword evidence="2" id="KW-0963">Cytoplasm</keyword>
<dbReference type="PIRSF" id="PIRSF006171">
    <property type="entry name" value="RR_citrat_malat"/>
    <property type="match status" value="1"/>
</dbReference>
<dbReference type="InterPro" id="IPR011006">
    <property type="entry name" value="CheY-like_superfamily"/>
</dbReference>
<evidence type="ECO:0000256" key="4">
    <source>
        <dbReference type="ARBA" id="ARBA00023012"/>
    </source>
</evidence>
<dbReference type="Proteomes" id="UP000028875">
    <property type="component" value="Unassembled WGS sequence"/>
</dbReference>
<keyword evidence="4" id="KW-0902">Two-component regulatory system</keyword>
<dbReference type="GO" id="GO:0005737">
    <property type="term" value="C:cytoplasm"/>
    <property type="evidence" value="ECO:0007669"/>
    <property type="project" value="UniProtKB-SubCell"/>
</dbReference>
<dbReference type="SMART" id="SM00448">
    <property type="entry name" value="REC"/>
    <property type="match status" value="1"/>
</dbReference>
<feature type="modified residue" description="4-aspartylphosphate" evidence="9">
    <location>
        <position position="54"/>
    </location>
</feature>
<name>A0A024QFZ0_9BACI</name>
<reference evidence="12" key="2">
    <citation type="submission" date="2014-05" db="EMBL/GenBank/DDBJ databases">
        <title>Draft genome sequence of Virgibacillus massiliensis Vm-5.</title>
        <authorList>
            <person name="Khelaifia S."/>
            <person name="Croce O."/>
            <person name="Lagier J.C."/>
            <person name="Raoult D."/>
        </authorList>
    </citation>
    <scope>NUCLEOTIDE SEQUENCE [LARGE SCALE GENOMIC DNA]</scope>
    <source>
        <strain evidence="12">Vm-5</strain>
    </source>
</reference>
<dbReference type="InterPro" id="IPR024187">
    <property type="entry name" value="Sig_transdc_resp-reg_cit/mal"/>
</dbReference>
<dbReference type="InterPro" id="IPR051271">
    <property type="entry name" value="2C-system_Tx_regulators"/>
</dbReference>
<dbReference type="InterPro" id="IPR048714">
    <property type="entry name" value="DpiA-like_HTH"/>
</dbReference>
<dbReference type="STRING" id="1462526.BN990_03209"/>
<dbReference type="PROSITE" id="PS50110">
    <property type="entry name" value="RESPONSE_REGULATORY"/>
    <property type="match status" value="1"/>
</dbReference>
<reference evidence="11 12" key="1">
    <citation type="submission" date="2014-03" db="EMBL/GenBank/DDBJ databases">
        <authorList>
            <person name="Urmite Genomes U."/>
        </authorList>
    </citation>
    <scope>NUCLEOTIDE SEQUENCE [LARGE SCALE GENOMIC DNA]</scope>
    <source>
        <strain evidence="11 12">Vm-5</strain>
    </source>
</reference>
<evidence type="ECO:0000256" key="1">
    <source>
        <dbReference type="ARBA" id="ARBA00004496"/>
    </source>
</evidence>
<keyword evidence="3 9" id="KW-0597">Phosphoprotein</keyword>
<sequence length="226" mass="25681">MINVAIAEDDFRVAQIHEGYLEKEQDMQIVGKAMNATETMDLLKDKRIDLILLDVYMPDQLGTELLHQIRYHHPGVDIIIITAARDKAFLEKSLGYGVFQYLIKPVDLQLFSKTMEQYKKQKQVLNTAAEVNQDILNQVFGKRITDSNETNNLPPGIDALTLEKVKTLIHQTSEGLTSEKVGEKMGASRTTARRYLEYLVGTGDLKAESVYGIVGRPERRYYAMNE</sequence>
<keyword evidence="7" id="KW-0010">Activator</keyword>
<evidence type="ECO:0000313" key="12">
    <source>
        <dbReference type="Proteomes" id="UP000028875"/>
    </source>
</evidence>
<dbReference type="eggNOG" id="COG4565">
    <property type="taxonomic scope" value="Bacteria"/>
</dbReference>
<dbReference type="GO" id="GO:0000156">
    <property type="term" value="F:phosphorelay response regulator activity"/>
    <property type="evidence" value="ECO:0007669"/>
    <property type="project" value="TreeGrafter"/>
</dbReference>
<dbReference type="OrthoDB" id="9759232at2"/>
<keyword evidence="12" id="KW-1185">Reference proteome</keyword>
<comment type="subcellular location">
    <subcellularLocation>
        <location evidence="1">Cytoplasm</location>
    </subcellularLocation>
</comment>
<dbReference type="EMBL" id="CCDP010000002">
    <property type="protein sequence ID" value="CDQ40876.1"/>
    <property type="molecule type" value="Genomic_DNA"/>
</dbReference>
<keyword evidence="5" id="KW-0805">Transcription regulation</keyword>
<gene>
    <name evidence="11" type="primary">citT_3</name>
    <name evidence="11" type="ORF">BN990_03209</name>
</gene>
<evidence type="ECO:0000256" key="9">
    <source>
        <dbReference type="PROSITE-ProRule" id="PRU00169"/>
    </source>
</evidence>
<evidence type="ECO:0000256" key="2">
    <source>
        <dbReference type="ARBA" id="ARBA00022490"/>
    </source>
</evidence>
<dbReference type="PANTHER" id="PTHR45526:SF6">
    <property type="entry name" value="TRANSCRIPTIONAL REGULATORY PROTEIN CITT"/>
    <property type="match status" value="1"/>
</dbReference>
<keyword evidence="8" id="KW-0804">Transcription</keyword>
<protein>
    <submittedName>
        <fullName evidence="11">Transcriptional regulatory protein CitT</fullName>
    </submittedName>
</protein>
<dbReference type="GO" id="GO:0003677">
    <property type="term" value="F:DNA binding"/>
    <property type="evidence" value="ECO:0007669"/>
    <property type="project" value="UniProtKB-KW"/>
</dbReference>
<dbReference type="PANTHER" id="PTHR45526">
    <property type="entry name" value="TRANSCRIPTIONAL REGULATORY PROTEIN DPIA"/>
    <property type="match status" value="1"/>
</dbReference>
<evidence type="ECO:0000259" key="10">
    <source>
        <dbReference type="PROSITE" id="PS50110"/>
    </source>
</evidence>
<feature type="domain" description="Response regulatory" evidence="10">
    <location>
        <begin position="3"/>
        <end position="119"/>
    </location>
</feature>
<accession>A0A024QFZ0</accession>
<dbReference type="Pfam" id="PF00072">
    <property type="entry name" value="Response_reg"/>
    <property type="match status" value="1"/>
</dbReference>
<comment type="caution">
    <text evidence="11">The sequence shown here is derived from an EMBL/GenBank/DDBJ whole genome shotgun (WGS) entry which is preliminary data.</text>
</comment>
<dbReference type="GO" id="GO:0003700">
    <property type="term" value="F:DNA-binding transcription factor activity"/>
    <property type="evidence" value="ECO:0007669"/>
    <property type="project" value="InterPro"/>
</dbReference>
<organism evidence="11 12">
    <name type="scientific">Virgibacillus massiliensis</name>
    <dbReference type="NCBI Taxonomy" id="1462526"/>
    <lineage>
        <taxon>Bacteria</taxon>
        <taxon>Bacillati</taxon>
        <taxon>Bacillota</taxon>
        <taxon>Bacilli</taxon>
        <taxon>Bacillales</taxon>
        <taxon>Bacillaceae</taxon>
        <taxon>Virgibacillus</taxon>
    </lineage>
</organism>
<dbReference type="Gene3D" id="3.40.50.2300">
    <property type="match status" value="1"/>
</dbReference>
<evidence type="ECO:0000256" key="5">
    <source>
        <dbReference type="ARBA" id="ARBA00023015"/>
    </source>
</evidence>
<evidence type="ECO:0000256" key="7">
    <source>
        <dbReference type="ARBA" id="ARBA00023159"/>
    </source>
</evidence>
<dbReference type="RefSeq" id="WP_038245738.1">
    <property type="nucleotide sequence ID" value="NZ_BNER01000006.1"/>
</dbReference>
<evidence type="ECO:0000256" key="8">
    <source>
        <dbReference type="ARBA" id="ARBA00023163"/>
    </source>
</evidence>
<keyword evidence="6" id="KW-0238">DNA-binding</keyword>
<dbReference type="AlphaFoldDB" id="A0A024QFZ0"/>
<evidence type="ECO:0000256" key="3">
    <source>
        <dbReference type="ARBA" id="ARBA00022553"/>
    </source>
</evidence>
<evidence type="ECO:0000256" key="6">
    <source>
        <dbReference type="ARBA" id="ARBA00023125"/>
    </source>
</evidence>
<dbReference type="InterPro" id="IPR001789">
    <property type="entry name" value="Sig_transdc_resp-reg_receiver"/>
</dbReference>
<evidence type="ECO:0000313" key="11">
    <source>
        <dbReference type="EMBL" id="CDQ40876.1"/>
    </source>
</evidence>
<dbReference type="SUPFAM" id="SSF52172">
    <property type="entry name" value="CheY-like"/>
    <property type="match status" value="1"/>
</dbReference>
<dbReference type="Pfam" id="PF20714">
    <property type="entry name" value="HTH_64"/>
    <property type="match status" value="1"/>
</dbReference>
<proteinExistence type="predicted"/>